<feature type="transmembrane region" description="Helical" evidence="2">
    <location>
        <begin position="282"/>
        <end position="303"/>
    </location>
</feature>
<comment type="caution">
    <text evidence="3">The sequence shown here is derived from an EMBL/GenBank/DDBJ whole genome shotgun (WGS) entry which is preliminary data.</text>
</comment>
<proteinExistence type="predicted"/>
<keyword evidence="2" id="KW-1133">Transmembrane helix</keyword>
<evidence type="ECO:0000313" key="3">
    <source>
        <dbReference type="EMBL" id="MRG98558.1"/>
    </source>
</evidence>
<dbReference type="RefSeq" id="WP_170320043.1">
    <property type="nucleotide sequence ID" value="NZ_WJIE01000038.1"/>
</dbReference>
<feature type="transmembrane region" description="Helical" evidence="2">
    <location>
        <begin position="165"/>
        <end position="186"/>
    </location>
</feature>
<evidence type="ECO:0000256" key="1">
    <source>
        <dbReference type="SAM" id="MobiDB-lite"/>
    </source>
</evidence>
<dbReference type="EMBL" id="WJIE01000038">
    <property type="protein sequence ID" value="MRG98558.1"/>
    <property type="molecule type" value="Genomic_DNA"/>
</dbReference>
<gene>
    <name evidence="3" type="ORF">GF068_42600</name>
</gene>
<organism evidence="3 4">
    <name type="scientific">Polyangium spumosum</name>
    <dbReference type="NCBI Taxonomy" id="889282"/>
    <lineage>
        <taxon>Bacteria</taxon>
        <taxon>Pseudomonadati</taxon>
        <taxon>Myxococcota</taxon>
        <taxon>Polyangia</taxon>
        <taxon>Polyangiales</taxon>
        <taxon>Polyangiaceae</taxon>
        <taxon>Polyangium</taxon>
    </lineage>
</organism>
<evidence type="ECO:0000256" key="2">
    <source>
        <dbReference type="SAM" id="Phobius"/>
    </source>
</evidence>
<feature type="transmembrane region" description="Helical" evidence="2">
    <location>
        <begin position="309"/>
        <end position="332"/>
    </location>
</feature>
<feature type="transmembrane region" description="Helical" evidence="2">
    <location>
        <begin position="132"/>
        <end position="153"/>
    </location>
</feature>
<protein>
    <submittedName>
        <fullName evidence="3">Uncharacterized protein</fullName>
    </submittedName>
</protein>
<dbReference type="Proteomes" id="UP000440224">
    <property type="component" value="Unassembled WGS sequence"/>
</dbReference>
<sequence>MSSPNVEPYLGREEHERTPRADRPALPVLAPLRRSRRASRAEASRCPSAVPLPPSTRTTTGHNAARHVYIPSANTWRFHTLRCKLSAMTANSPNDQALDGSQAEPPATPVSPTDNRKTRGRGLWRQLEAPRLYLASKTLFFVGLVIFLFFTSINEMKALLDTGNGPLRVILATSFMCIGLVGYVVFSPATPASTSFTQVDLDHSRARLTPERDFQAISSLIARLERRVEANSAAKNPVEIAEALRRANSFDVYFSGIQVALEQKADNADRKASVALEDGKRYLMMGIQFYLVSIVTWQVLTRVYGFQPIFAYGIGSCSLLFVFVEFLGAWFFKQYRTFVDTSTYLLKVKAIFDRYMLTFLLLRDRSIAAEANSLPLNTLLAMLKDDIRWPDTYLLKNADVAFARDALESFSDVIKGLRQQADGTKRDPSASR</sequence>
<dbReference type="AlphaFoldDB" id="A0A6N7Q2J0"/>
<reference evidence="3 4" key="1">
    <citation type="submission" date="2019-10" db="EMBL/GenBank/DDBJ databases">
        <title>A soil myxobacterium in the family Polyangiaceae.</title>
        <authorList>
            <person name="Li Y."/>
            <person name="Wang J."/>
        </authorList>
    </citation>
    <scope>NUCLEOTIDE SEQUENCE [LARGE SCALE GENOMIC DNA]</scope>
    <source>
        <strain evidence="3 4">DSM 14734</strain>
    </source>
</reference>
<feature type="region of interest" description="Disordered" evidence="1">
    <location>
        <begin position="92"/>
        <end position="119"/>
    </location>
</feature>
<name>A0A6N7Q2J0_9BACT</name>
<feature type="region of interest" description="Disordered" evidence="1">
    <location>
        <begin position="1"/>
        <end position="64"/>
    </location>
</feature>
<feature type="compositionally biased region" description="Basic and acidic residues" evidence="1">
    <location>
        <begin position="10"/>
        <end position="23"/>
    </location>
</feature>
<evidence type="ECO:0000313" key="4">
    <source>
        <dbReference type="Proteomes" id="UP000440224"/>
    </source>
</evidence>
<keyword evidence="2" id="KW-0812">Transmembrane</keyword>
<keyword evidence="2" id="KW-0472">Membrane</keyword>
<keyword evidence="4" id="KW-1185">Reference proteome</keyword>
<accession>A0A6N7Q2J0</accession>